<evidence type="ECO:0000313" key="2">
    <source>
        <dbReference type="Proteomes" id="UP001524642"/>
    </source>
</evidence>
<protein>
    <submittedName>
        <fullName evidence="1">DUF72 domain-containing protein</fullName>
    </submittedName>
</protein>
<gene>
    <name evidence="1" type="ORF">NRP21_27155</name>
</gene>
<proteinExistence type="predicted"/>
<accession>A0ABT1XC80</accession>
<organism evidence="1 2">
    <name type="scientific">Roseomonas populi</name>
    <dbReference type="NCBI Taxonomy" id="3121582"/>
    <lineage>
        <taxon>Bacteria</taxon>
        <taxon>Pseudomonadati</taxon>
        <taxon>Pseudomonadota</taxon>
        <taxon>Alphaproteobacteria</taxon>
        <taxon>Acetobacterales</taxon>
        <taxon>Roseomonadaceae</taxon>
        <taxon>Roseomonas</taxon>
    </lineage>
</organism>
<dbReference type="InterPro" id="IPR002763">
    <property type="entry name" value="DUF72"/>
</dbReference>
<comment type="caution">
    <text evidence="1">The sequence shown here is derived from an EMBL/GenBank/DDBJ whole genome shotgun (WGS) entry which is preliminary data.</text>
</comment>
<keyword evidence="2" id="KW-1185">Reference proteome</keyword>
<dbReference type="InterPro" id="IPR036520">
    <property type="entry name" value="UPF0759_sf"/>
</dbReference>
<dbReference type="EMBL" id="JANJOU010000040">
    <property type="protein sequence ID" value="MCR0985736.1"/>
    <property type="molecule type" value="Genomic_DNA"/>
</dbReference>
<name>A0ABT1XC80_9PROT</name>
<dbReference type="RefSeq" id="WP_257719382.1">
    <property type="nucleotide sequence ID" value="NZ_JANJOU010000040.1"/>
</dbReference>
<dbReference type="PANTHER" id="PTHR30348">
    <property type="entry name" value="UNCHARACTERIZED PROTEIN YECE"/>
    <property type="match status" value="1"/>
</dbReference>
<evidence type="ECO:0000313" key="1">
    <source>
        <dbReference type="EMBL" id="MCR0985736.1"/>
    </source>
</evidence>
<reference evidence="1 2" key="1">
    <citation type="submission" date="2022-06" db="EMBL/GenBank/DDBJ databases">
        <title>Roseomonas CN29.</title>
        <authorList>
            <person name="Cheng Y."/>
            <person name="He X."/>
        </authorList>
    </citation>
    <scope>NUCLEOTIDE SEQUENCE [LARGE SCALE GENOMIC DNA]</scope>
    <source>
        <strain evidence="1 2">CN29</strain>
    </source>
</reference>
<sequence>MTGGVRVGTAGWSIPKQHAEEFDADGSHLERYARRLPAVEINSSFYRPHRPATYERWAASVPGGFRFSAKVPRTITHDRRLQDASEQLQRFLGEVRALGDRLGPLLVQLPPSLCYDEEVVERFLSEFREAFDGGLACEPRHESWFTDQADKHLAHHQVARVAADPAVVPRAAAPGGWPGLIYHRLHGSPEVYSSPYSSEQVGAIAQQIRAARGEGRECWCIFDNTALGWATRNALDLLRAV</sequence>
<dbReference type="Pfam" id="PF01904">
    <property type="entry name" value="DUF72"/>
    <property type="match status" value="1"/>
</dbReference>
<dbReference type="Proteomes" id="UP001524642">
    <property type="component" value="Unassembled WGS sequence"/>
</dbReference>
<dbReference type="PANTHER" id="PTHR30348:SF14">
    <property type="entry name" value="BLR8050 PROTEIN"/>
    <property type="match status" value="1"/>
</dbReference>
<dbReference type="SUPFAM" id="SSF117396">
    <property type="entry name" value="TM1631-like"/>
    <property type="match status" value="1"/>
</dbReference>
<dbReference type="Gene3D" id="3.20.20.410">
    <property type="entry name" value="Protein of unknown function UPF0759"/>
    <property type="match status" value="1"/>
</dbReference>